<dbReference type="InterPro" id="IPR025874">
    <property type="entry name" value="DZR"/>
</dbReference>
<dbReference type="InterPro" id="IPR029787">
    <property type="entry name" value="Nucleotide_cyclase"/>
</dbReference>
<evidence type="ECO:0000259" key="3">
    <source>
        <dbReference type="PROSITE" id="PS50125"/>
    </source>
</evidence>
<protein>
    <submittedName>
        <fullName evidence="4">Adenylate/guanylate cyclase domain-containing protein</fullName>
    </submittedName>
</protein>
<dbReference type="Gene3D" id="1.25.40.10">
    <property type="entry name" value="Tetratricopeptide repeat domain"/>
    <property type="match status" value="1"/>
</dbReference>
<name>A0ABU0YR28_9PROT</name>
<dbReference type="InterPro" id="IPR019734">
    <property type="entry name" value="TPR_rpt"/>
</dbReference>
<dbReference type="SUPFAM" id="SSF52540">
    <property type="entry name" value="P-loop containing nucleoside triphosphate hydrolases"/>
    <property type="match status" value="1"/>
</dbReference>
<feature type="domain" description="Guanylate cyclase" evidence="3">
    <location>
        <begin position="78"/>
        <end position="206"/>
    </location>
</feature>
<organism evidence="4 5">
    <name type="scientific">Dongia sedimenti</name>
    <dbReference type="NCBI Taxonomy" id="3064282"/>
    <lineage>
        <taxon>Bacteria</taxon>
        <taxon>Pseudomonadati</taxon>
        <taxon>Pseudomonadota</taxon>
        <taxon>Alphaproteobacteria</taxon>
        <taxon>Rhodospirillales</taxon>
        <taxon>Dongiaceae</taxon>
        <taxon>Dongia</taxon>
    </lineage>
</organism>
<dbReference type="SUPFAM" id="SSF55073">
    <property type="entry name" value="Nucleotide cyclase"/>
    <property type="match status" value="1"/>
</dbReference>
<evidence type="ECO:0000313" key="5">
    <source>
        <dbReference type="Proteomes" id="UP001230156"/>
    </source>
</evidence>
<dbReference type="Pfam" id="PF12773">
    <property type="entry name" value="DZR"/>
    <property type="match status" value="1"/>
</dbReference>
<dbReference type="Pfam" id="PF13424">
    <property type="entry name" value="TPR_12"/>
    <property type="match status" value="1"/>
</dbReference>
<dbReference type="PANTHER" id="PTHR16305:SF28">
    <property type="entry name" value="GUANYLATE CYCLASE DOMAIN-CONTAINING PROTEIN"/>
    <property type="match status" value="1"/>
</dbReference>
<dbReference type="InterPro" id="IPR001054">
    <property type="entry name" value="A/G_cyclase"/>
</dbReference>
<evidence type="ECO:0000313" key="4">
    <source>
        <dbReference type="EMBL" id="MDQ7250180.1"/>
    </source>
</evidence>
<dbReference type="InterPro" id="IPR041664">
    <property type="entry name" value="AAA_16"/>
</dbReference>
<proteinExistence type="predicted"/>
<dbReference type="InterPro" id="IPR011990">
    <property type="entry name" value="TPR-like_helical_dom_sf"/>
</dbReference>
<sequence>MLCPACKTENRPGRRFCAACGHALPLPCPACGFENAADDRFCGGCGKALGTAAAATQPEAAVGAPPRDMPAGEIRPVTIMFVDICGYTDLSGRLDPEDTHRLLAQFFETVDAVVVRFGGRIDKHIGDSVMALFGAPVAHGNDPERAARAALAIHEAMPPLSARVGQELQVHIGIAMGEVVASGLGSAAHSAYTVIGDAVNLAARLMERAGPGETLVSAPVRQGSEHALAAESLEMTALGALAFKGIAAPVETFRLTARRKAATVAQGTARPLVGRRAELAQLTALLDAVSGTAAGVTVVLRGEPGIGKSRLAAELFGLAAARGSPALKALVLDFGAARERSVERVLAGGLLAAVAGTEGEPDVLIERSGSETTDLPFLRDLLDLPQPEESRATYEAMSNADRIRGKSAALARLAARAAGERSLFILIEDVHWADPVVLGHVTALVEASGGAPIMLALTTRVEGDPFDAAFRAGLRHGHLTVVDLIPLAPAEAETLAHELRVEFDDFARRCIERAEGNPLFLEQLLRGAADPRRLPDSLQSVVLARLDQVPPRDRQALQAASVLGQRFEIEDLAGLINQRGYDPAELLRRQLVRPEGAGLLFAHALIRDGAYASLTRDRRAALHQAAAALFKDRDAALHAEHLDRAEDPATARAYLAAAEGEAAAYRVDRALRLAERGLETARTPDDRAILAAAAGRYALDIGLAKPARAAFAVLAEAEAPAARCRGLIGLAAADRMSADIAQAMASLGAAEPIAAILDDPALLSEICYLRGNLHFALGQAGECLAEHERALAAAERAGLPEWKARARSGIGDAYYMQGRFRSSAEQFMQTVELAKAHNLLRIVWPNQAMAGNTAFYTLELDQAFAMVDGARQVAVEIGDRFGEMFAYECRAVALALLGRWTELEPVVTKGLEMARELGAKRYVSIQLPLLAQVRHSQQRHDEAEAAVREAMTIAEETGPGFCGAIVCGVAACVEREPERQRAALARGEELLRQTGLSHNHIWFRLFAIDWALENRDWAEVERQLGRLLQYTAAEPLPFVELMIERAQTLMTLARVPDDVAAITKLRAIGETAAAAGFGPGFSLTPF</sequence>
<dbReference type="Gene3D" id="3.30.70.1230">
    <property type="entry name" value="Nucleotide cyclase"/>
    <property type="match status" value="1"/>
</dbReference>
<keyword evidence="2" id="KW-0067">ATP-binding</keyword>
<dbReference type="Pfam" id="PF13191">
    <property type="entry name" value="AAA_16"/>
    <property type="match status" value="1"/>
</dbReference>
<keyword evidence="5" id="KW-1185">Reference proteome</keyword>
<reference evidence="5" key="1">
    <citation type="submission" date="2023-08" db="EMBL/GenBank/DDBJ databases">
        <title>Rhodospirillaceae gen. nov., a novel taxon isolated from the Yangtze River Yuezi River estuary sludge.</title>
        <authorList>
            <person name="Ruan L."/>
        </authorList>
    </citation>
    <scope>NUCLEOTIDE SEQUENCE [LARGE SCALE GENOMIC DNA]</scope>
    <source>
        <strain evidence="5">R-7</strain>
    </source>
</reference>
<dbReference type="Proteomes" id="UP001230156">
    <property type="component" value="Unassembled WGS sequence"/>
</dbReference>
<evidence type="ECO:0000256" key="1">
    <source>
        <dbReference type="ARBA" id="ARBA00022741"/>
    </source>
</evidence>
<dbReference type="EMBL" id="JAUYVI010000006">
    <property type="protein sequence ID" value="MDQ7250180.1"/>
    <property type="molecule type" value="Genomic_DNA"/>
</dbReference>
<dbReference type="PANTHER" id="PTHR16305">
    <property type="entry name" value="TESTICULAR SOLUBLE ADENYLYL CYCLASE"/>
    <property type="match status" value="1"/>
</dbReference>
<dbReference type="CDD" id="cd07302">
    <property type="entry name" value="CHD"/>
    <property type="match status" value="1"/>
</dbReference>
<dbReference type="SMART" id="SM00044">
    <property type="entry name" value="CYCc"/>
    <property type="match status" value="1"/>
</dbReference>
<dbReference type="PROSITE" id="PS50125">
    <property type="entry name" value="GUANYLATE_CYCLASE_2"/>
    <property type="match status" value="1"/>
</dbReference>
<dbReference type="SMART" id="SM00028">
    <property type="entry name" value="TPR"/>
    <property type="match status" value="3"/>
</dbReference>
<dbReference type="SUPFAM" id="SSF48452">
    <property type="entry name" value="TPR-like"/>
    <property type="match status" value="1"/>
</dbReference>
<accession>A0ABU0YR28</accession>
<dbReference type="InterPro" id="IPR027417">
    <property type="entry name" value="P-loop_NTPase"/>
</dbReference>
<evidence type="ECO:0000256" key="2">
    <source>
        <dbReference type="ARBA" id="ARBA00022840"/>
    </source>
</evidence>
<dbReference type="Pfam" id="PF00211">
    <property type="entry name" value="Guanylate_cyc"/>
    <property type="match status" value="1"/>
</dbReference>
<gene>
    <name evidence="4" type="ORF">Q8A70_20990</name>
</gene>
<dbReference type="RefSeq" id="WP_379959095.1">
    <property type="nucleotide sequence ID" value="NZ_JAUYVI010000006.1"/>
</dbReference>
<keyword evidence="1" id="KW-0547">Nucleotide-binding</keyword>
<comment type="caution">
    <text evidence="4">The sequence shown here is derived from an EMBL/GenBank/DDBJ whole genome shotgun (WGS) entry which is preliminary data.</text>
</comment>